<dbReference type="Proteomes" id="UP000509327">
    <property type="component" value="Chromosome"/>
</dbReference>
<dbReference type="RefSeq" id="WP_110895868.1">
    <property type="nucleotide sequence ID" value="NZ_CP054614.1"/>
</dbReference>
<evidence type="ECO:0000313" key="4">
    <source>
        <dbReference type="Proteomes" id="UP000509327"/>
    </source>
</evidence>
<accession>A0A2V4VCG4</accession>
<dbReference type="EMBL" id="CP054614">
    <property type="protein sequence ID" value="QKS57593.1"/>
    <property type="molecule type" value="Genomic_DNA"/>
</dbReference>
<dbReference type="EMBL" id="QJSW01000003">
    <property type="protein sequence ID" value="PYE50933.1"/>
    <property type="molecule type" value="Genomic_DNA"/>
</dbReference>
<reference evidence="2 4" key="2">
    <citation type="submission" date="2020-06" db="EMBL/GenBank/DDBJ databases">
        <title>Complete genome of Paenibacillus barcinonensis KACC11450.</title>
        <authorList>
            <person name="Kim M."/>
            <person name="Park Y.-J."/>
            <person name="Shin J.-H."/>
        </authorList>
    </citation>
    <scope>NUCLEOTIDE SEQUENCE [LARGE SCALE GENOMIC DNA]</scope>
    <source>
        <strain evidence="2 4">KACC11450</strain>
    </source>
</reference>
<proteinExistence type="predicted"/>
<reference evidence="1 3" key="1">
    <citation type="submission" date="2018-06" db="EMBL/GenBank/DDBJ databases">
        <title>Genomic Encyclopedia of Type Strains, Phase III (KMG-III): the genomes of soil and plant-associated and newly described type strains.</title>
        <authorList>
            <person name="Whitman W."/>
        </authorList>
    </citation>
    <scope>NUCLEOTIDE SEQUENCE [LARGE SCALE GENOMIC DNA]</scope>
    <source>
        <strain evidence="1 3">CECT 7022</strain>
    </source>
</reference>
<dbReference type="AlphaFoldDB" id="A0A2V4VCG4"/>
<organism evidence="1 3">
    <name type="scientific">Paenibacillus barcinonensis</name>
    <dbReference type="NCBI Taxonomy" id="198119"/>
    <lineage>
        <taxon>Bacteria</taxon>
        <taxon>Bacillati</taxon>
        <taxon>Bacillota</taxon>
        <taxon>Bacilli</taxon>
        <taxon>Bacillales</taxon>
        <taxon>Paenibacillaceae</taxon>
        <taxon>Paenibacillus</taxon>
    </lineage>
</organism>
<protein>
    <submittedName>
        <fullName evidence="1">Uncharacterized protein</fullName>
    </submittedName>
</protein>
<dbReference type="Proteomes" id="UP000247790">
    <property type="component" value="Unassembled WGS sequence"/>
</dbReference>
<sequence length="262" mass="29933">MLVIIFFGMTTNKVLANFKEGYPEKDIEVKPPGLAKGKQTIKVKVTGTDYPRPKTVWTQTDTQIWVATSSKYGSVNTNTFSSGYDALPLKLKGNDFVKDEVNTEDYVPRTLRDDNDNPFKKEYVSDLEIEDVRYDTKLGTYAIKPGSKPGYKKGSLLITLETQTGSDKVDPDGKADYSFDKKTRYAWRADKAPKYQVDYYTPLEIDFSGYVTETKEIRVRDDMQLRVGDVKSLVAEVRTKQYDQESFGNWVNVSKRADQIDW</sequence>
<keyword evidence="4" id="KW-1185">Reference proteome</keyword>
<evidence type="ECO:0000313" key="3">
    <source>
        <dbReference type="Proteomes" id="UP000247790"/>
    </source>
</evidence>
<dbReference type="OrthoDB" id="2657408at2"/>
<evidence type="ECO:0000313" key="2">
    <source>
        <dbReference type="EMBL" id="QKS57593.1"/>
    </source>
</evidence>
<name>A0A2V4VCG4_PAEBA</name>
<gene>
    <name evidence="1" type="ORF">DFQ00_103352</name>
    <name evidence="2" type="ORF">HUB98_15625</name>
</gene>
<evidence type="ECO:0000313" key="1">
    <source>
        <dbReference type="EMBL" id="PYE50933.1"/>
    </source>
</evidence>